<dbReference type="PANTHER" id="PTHR37248">
    <property type="entry name" value="TRANSLATION INITIATION FACTOR"/>
    <property type="match status" value="1"/>
</dbReference>
<name>A0A7I8LGQ7_SPIIN</name>
<dbReference type="AlphaFoldDB" id="A0A7I8LGQ7"/>
<evidence type="ECO:0000313" key="1">
    <source>
        <dbReference type="EMBL" id="CAA7409020.1"/>
    </source>
</evidence>
<protein>
    <submittedName>
        <fullName evidence="1">Uncharacterized protein</fullName>
    </submittedName>
</protein>
<proteinExistence type="predicted"/>
<dbReference type="EMBL" id="LR746278">
    <property type="protein sequence ID" value="CAA7409020.1"/>
    <property type="molecule type" value="Genomic_DNA"/>
</dbReference>
<sequence length="217" mass="24209">MADSDGSDLIFISSFRVSLLSLEGLTYCISLWAVQRRITAIEAIRDAEIENLLSRLRLLRSCLKKEQLRTPVLQFFRENLPNLSVVKKEDDGIFEPEWKEKVGGFPPNNATGTNVLASLGRGSTLPSTELGPDFSAQSFKLNLLGATQLPIPGSALETSYLGVQDTFQTPGVCILDPYAVFCLCSYFNLFCRVIYLSYYDVHYTTAKLVSLIMTHYS</sequence>
<organism evidence="1 2">
    <name type="scientific">Spirodela intermedia</name>
    <name type="common">Intermediate duckweed</name>
    <dbReference type="NCBI Taxonomy" id="51605"/>
    <lineage>
        <taxon>Eukaryota</taxon>
        <taxon>Viridiplantae</taxon>
        <taxon>Streptophyta</taxon>
        <taxon>Embryophyta</taxon>
        <taxon>Tracheophyta</taxon>
        <taxon>Spermatophyta</taxon>
        <taxon>Magnoliopsida</taxon>
        <taxon>Liliopsida</taxon>
        <taxon>Araceae</taxon>
        <taxon>Lemnoideae</taxon>
        <taxon>Spirodela</taxon>
    </lineage>
</organism>
<accession>A0A7I8LGQ7</accession>
<dbReference type="OrthoDB" id="1920481at2759"/>
<dbReference type="Proteomes" id="UP000663760">
    <property type="component" value="Chromosome 15"/>
</dbReference>
<reference evidence="1" key="1">
    <citation type="submission" date="2020-02" db="EMBL/GenBank/DDBJ databases">
        <authorList>
            <person name="Scholz U."/>
            <person name="Mascher M."/>
            <person name="Fiebig A."/>
        </authorList>
    </citation>
    <scope>NUCLEOTIDE SEQUENCE</scope>
</reference>
<dbReference type="PANTHER" id="PTHR37248:SF1">
    <property type="entry name" value="TRANSLATION INITIATION FACTOR"/>
    <property type="match status" value="1"/>
</dbReference>
<gene>
    <name evidence="1" type="ORF">SI8410_15019698</name>
</gene>
<keyword evidence="2" id="KW-1185">Reference proteome</keyword>
<evidence type="ECO:0000313" key="2">
    <source>
        <dbReference type="Proteomes" id="UP000663760"/>
    </source>
</evidence>